<keyword evidence="3" id="KW-1185">Reference proteome</keyword>
<accession>A0ABQ6GLM2</accession>
<protein>
    <recommendedName>
        <fullName evidence="4">KfrA N-terminal DNA-binding domain-containing protein</fullName>
    </recommendedName>
</protein>
<proteinExistence type="predicted"/>
<dbReference type="EMBL" id="BSST01000001">
    <property type="protein sequence ID" value="GLX76923.1"/>
    <property type="molecule type" value="Genomic_DNA"/>
</dbReference>
<comment type="caution">
    <text evidence="2">The sequence shown here is derived from an EMBL/GenBank/DDBJ whole genome shotgun (WGS) entry which is preliminary data.</text>
</comment>
<evidence type="ECO:0000256" key="1">
    <source>
        <dbReference type="SAM" id="Coils"/>
    </source>
</evidence>
<dbReference type="Proteomes" id="UP001157186">
    <property type="component" value="Unassembled WGS sequence"/>
</dbReference>
<evidence type="ECO:0008006" key="4">
    <source>
        <dbReference type="Google" id="ProtNLM"/>
    </source>
</evidence>
<keyword evidence="1" id="KW-0175">Coiled coil</keyword>
<dbReference type="RefSeq" id="WP_284242715.1">
    <property type="nucleotide sequence ID" value="NZ_BSST01000001.1"/>
</dbReference>
<organism evidence="2 3">
    <name type="scientific">Thalassotalea insulae</name>
    <dbReference type="NCBI Taxonomy" id="2056778"/>
    <lineage>
        <taxon>Bacteria</taxon>
        <taxon>Pseudomonadati</taxon>
        <taxon>Pseudomonadota</taxon>
        <taxon>Gammaproteobacteria</taxon>
        <taxon>Alteromonadales</taxon>
        <taxon>Colwelliaceae</taxon>
        <taxon>Thalassotalea</taxon>
    </lineage>
</organism>
<feature type="coiled-coil region" evidence="1">
    <location>
        <begin position="186"/>
        <end position="269"/>
    </location>
</feature>
<reference evidence="2 3" key="1">
    <citation type="submission" date="2023-03" db="EMBL/GenBank/DDBJ databases">
        <title>Draft genome sequence of Thalassotalea insulae KCTC 62186T.</title>
        <authorList>
            <person name="Sawabe T."/>
        </authorList>
    </citation>
    <scope>NUCLEOTIDE SEQUENCE [LARGE SCALE GENOMIC DNA]</scope>
    <source>
        <strain evidence="2 3">KCTC 62186</strain>
    </source>
</reference>
<evidence type="ECO:0000313" key="2">
    <source>
        <dbReference type="EMBL" id="GLX76923.1"/>
    </source>
</evidence>
<evidence type="ECO:0000313" key="3">
    <source>
        <dbReference type="Proteomes" id="UP001157186"/>
    </source>
</evidence>
<name>A0ABQ6GLM2_9GAMM</name>
<feature type="coiled-coil region" evidence="1">
    <location>
        <begin position="293"/>
        <end position="484"/>
    </location>
</feature>
<sequence>MAQPLKSLTYEDVELFCEQTLKTGTSVTLESVLEKFPNDSIDVAAYFHQWHQRKLNQSLASPAQNSDNNSDSKSEIPPSISQIMQEEIAKQQASQAGEQQTLLAKQQDIEQILLAKSQELQANLDSQSKFVDETHQQLKQQSQEFQEKFQQLTSGYNDEVNSLKQHHQQSLIAQQQAHRIAIESIINENETQLDNLTEQVTQLTETNTLLKAKAEQYLASQQQLSVLQTTISQLEQQLAEEKTKQEQHIAAAKNQYRESLNALRDAQQQEISELNTCHRNELATFSSQNVQQFDETNEQLSEIQQENKILAQQLAEEQSKSANLQSRLVNVSNDIANDKATQTKLLASLEQANAKVITLEQQLSQQETGLTVESDLNALEKAERMIAALSGENNKLATRLEHIKTNSVATIERLTDKSGQAIARIKELESQLELEIRTNSSAKEERITLKEQLELMKHNQASTFERLTNNLEQAKAKIKVLEEQLAEIKR</sequence>
<gene>
    <name evidence="2" type="ORF">tinsulaeT_02630</name>
</gene>